<organism evidence="3 4">
    <name type="scientific">Ustilaginoidea virens</name>
    <name type="common">Rice false smut fungus</name>
    <name type="synonym">Villosiclava virens</name>
    <dbReference type="NCBI Taxonomy" id="1159556"/>
    <lineage>
        <taxon>Eukaryota</taxon>
        <taxon>Fungi</taxon>
        <taxon>Dikarya</taxon>
        <taxon>Ascomycota</taxon>
        <taxon>Pezizomycotina</taxon>
        <taxon>Sordariomycetes</taxon>
        <taxon>Hypocreomycetidae</taxon>
        <taxon>Hypocreales</taxon>
        <taxon>Clavicipitaceae</taxon>
        <taxon>Ustilaginoidea</taxon>
    </lineage>
</organism>
<feature type="transmembrane region" description="Helical" evidence="2">
    <location>
        <begin position="7"/>
        <end position="27"/>
    </location>
</feature>
<keyword evidence="2" id="KW-0472">Membrane</keyword>
<sequence length="92" mass="10764">MNGQRRFAGWCVLAQIVKFGFLFKSWVLGLGFQPKLNVAGRRDNKKEFELNLNRVDNEDEDEDEEGKKSQSTWAPPVDKFNGWDEMRERQGK</sequence>
<feature type="region of interest" description="Disordered" evidence="1">
    <location>
        <begin position="52"/>
        <end position="92"/>
    </location>
</feature>
<protein>
    <submittedName>
        <fullName evidence="3">Uncharacterized protein</fullName>
    </submittedName>
</protein>
<dbReference type="Proteomes" id="UP000054053">
    <property type="component" value="Unassembled WGS sequence"/>
</dbReference>
<keyword evidence="2" id="KW-1133">Transmembrane helix</keyword>
<evidence type="ECO:0000313" key="4">
    <source>
        <dbReference type="Proteomes" id="UP000054053"/>
    </source>
</evidence>
<dbReference type="AlphaFoldDB" id="A0A1B5KWX6"/>
<evidence type="ECO:0000256" key="2">
    <source>
        <dbReference type="SAM" id="Phobius"/>
    </source>
</evidence>
<proteinExistence type="predicted"/>
<comment type="caution">
    <text evidence="3">The sequence shown here is derived from an EMBL/GenBank/DDBJ whole genome shotgun (WGS) entry which is preliminary data.</text>
</comment>
<evidence type="ECO:0000313" key="3">
    <source>
        <dbReference type="EMBL" id="GAO15554.1"/>
    </source>
</evidence>
<accession>A0A1B5KWX6</accession>
<dbReference type="EMBL" id="BBTG02000008">
    <property type="protein sequence ID" value="GAO15554.1"/>
    <property type="molecule type" value="Genomic_DNA"/>
</dbReference>
<reference evidence="4" key="1">
    <citation type="journal article" date="2016" name="Genome Announc.">
        <title>Genome sequence of Ustilaginoidea virens IPU010, a rice pathogenic fungus causing false smut.</title>
        <authorList>
            <person name="Kumagai T."/>
            <person name="Ishii T."/>
            <person name="Terai G."/>
            <person name="Umemura M."/>
            <person name="Machida M."/>
            <person name="Asai K."/>
        </authorList>
    </citation>
    <scope>NUCLEOTIDE SEQUENCE [LARGE SCALE GENOMIC DNA]</scope>
    <source>
        <strain evidence="4">IPU010</strain>
    </source>
</reference>
<keyword evidence="2" id="KW-0812">Transmembrane</keyword>
<name>A0A1B5KWX6_USTVR</name>
<gene>
    <name evidence="3" type="ORF">UVI_02020360</name>
</gene>
<feature type="compositionally biased region" description="Basic and acidic residues" evidence="1">
    <location>
        <begin position="81"/>
        <end position="92"/>
    </location>
</feature>
<evidence type="ECO:0000256" key="1">
    <source>
        <dbReference type="SAM" id="MobiDB-lite"/>
    </source>
</evidence>